<dbReference type="Proteomes" id="UP000030392">
    <property type="component" value="Unassembled WGS sequence"/>
</dbReference>
<dbReference type="EMBL" id="JNAX01000013">
    <property type="protein sequence ID" value="KGG20172.1"/>
    <property type="molecule type" value="Genomic_DNA"/>
</dbReference>
<accession>A0A0A2C3S6</accession>
<proteinExistence type="predicted"/>
<organism evidence="2 3">
    <name type="scientific">Prochlorococcus marinus str. PAC1</name>
    <dbReference type="NCBI Taxonomy" id="59924"/>
    <lineage>
        <taxon>Bacteria</taxon>
        <taxon>Bacillati</taxon>
        <taxon>Cyanobacteriota</taxon>
        <taxon>Cyanophyceae</taxon>
        <taxon>Synechococcales</taxon>
        <taxon>Prochlorococcaceae</taxon>
        <taxon>Prochlorococcus</taxon>
    </lineage>
</organism>
<sequence>MGLSPKAKGRKRKTKLHSRKSNNQVLHIAIRDQRAQRLKDSEELIKK</sequence>
<gene>
    <name evidence="2" type="ORF">EV03_1373</name>
</gene>
<reference evidence="3" key="1">
    <citation type="journal article" date="2014" name="Sci. Data">
        <title>Genomes of diverse isolates of the marine cyanobacterium Prochlorococcus.</title>
        <authorList>
            <person name="Biller S."/>
            <person name="Berube P."/>
            <person name="Thompson J."/>
            <person name="Kelly L."/>
            <person name="Roggensack S."/>
            <person name="Awad L."/>
            <person name="Roache-Johnson K."/>
            <person name="Ding H."/>
            <person name="Giovannoni S.J."/>
            <person name="Moore L.R."/>
            <person name="Chisholm S.W."/>
        </authorList>
    </citation>
    <scope>NUCLEOTIDE SEQUENCE [LARGE SCALE GENOMIC DNA]</scope>
    <source>
        <strain evidence="3">PAC1</strain>
    </source>
</reference>
<protein>
    <submittedName>
        <fullName evidence="2">Uncharacterized protein</fullName>
    </submittedName>
</protein>
<evidence type="ECO:0000313" key="3">
    <source>
        <dbReference type="Proteomes" id="UP000030392"/>
    </source>
</evidence>
<feature type="region of interest" description="Disordered" evidence="1">
    <location>
        <begin position="1"/>
        <end position="24"/>
    </location>
</feature>
<dbReference type="AlphaFoldDB" id="A0A0A2C3S6"/>
<evidence type="ECO:0000256" key="1">
    <source>
        <dbReference type="SAM" id="MobiDB-lite"/>
    </source>
</evidence>
<feature type="compositionally biased region" description="Basic residues" evidence="1">
    <location>
        <begin position="7"/>
        <end position="20"/>
    </location>
</feature>
<evidence type="ECO:0000313" key="2">
    <source>
        <dbReference type="EMBL" id="KGG20172.1"/>
    </source>
</evidence>
<name>A0A0A2C3S6_PROMR</name>
<comment type="caution">
    <text evidence="2">The sequence shown here is derived from an EMBL/GenBank/DDBJ whole genome shotgun (WGS) entry which is preliminary data.</text>
</comment>